<sequence length="63" mass="6965">MILVVLRAIRGGLLSAERVMMLSGMKSGQMELNLELSSIQMSIRFLIQSFSLIGGHLFGTLLR</sequence>
<evidence type="ECO:0000313" key="1">
    <source>
        <dbReference type="EMBL" id="KVA04833.1"/>
    </source>
</evidence>
<proteinExistence type="predicted"/>
<name>A0AAP1C2T4_9BURK</name>
<dbReference type="EMBL" id="LOTQ01000030">
    <property type="protein sequence ID" value="KVA04833.1"/>
    <property type="molecule type" value="Genomic_DNA"/>
</dbReference>
<comment type="caution">
    <text evidence="1">The sequence shown here is derived from an EMBL/GenBank/DDBJ whole genome shotgun (WGS) entry which is preliminary data.</text>
</comment>
<dbReference type="Proteomes" id="UP000056450">
    <property type="component" value="Unassembled WGS sequence"/>
</dbReference>
<accession>A0AAP1C2T4</accession>
<organism evidence="1 2">
    <name type="scientific">Burkholderia latens</name>
    <dbReference type="NCBI Taxonomy" id="488446"/>
    <lineage>
        <taxon>Bacteria</taxon>
        <taxon>Pseudomonadati</taxon>
        <taxon>Pseudomonadota</taxon>
        <taxon>Betaproteobacteria</taxon>
        <taxon>Burkholderiales</taxon>
        <taxon>Burkholderiaceae</taxon>
        <taxon>Burkholderia</taxon>
        <taxon>Burkholderia cepacia complex</taxon>
    </lineage>
</organism>
<evidence type="ECO:0000313" key="2">
    <source>
        <dbReference type="Proteomes" id="UP000056450"/>
    </source>
</evidence>
<dbReference type="AlphaFoldDB" id="A0AAP1C2T4"/>
<gene>
    <name evidence="1" type="ORF">WI41_22440</name>
</gene>
<protein>
    <submittedName>
        <fullName evidence="1">Uncharacterized protein</fullName>
    </submittedName>
</protein>
<reference evidence="1 2" key="1">
    <citation type="submission" date="2015-11" db="EMBL/GenBank/DDBJ databases">
        <title>Expanding the genomic diversity of Burkholderia species for the development of highly accurate diagnostics.</title>
        <authorList>
            <person name="Sahl J."/>
            <person name="Keim P."/>
            <person name="Wagner D."/>
        </authorList>
    </citation>
    <scope>NUCLEOTIDE SEQUENCE [LARGE SCALE GENOMIC DNA]</scope>
    <source>
        <strain evidence="1 2">RF32-BP12</strain>
    </source>
</reference>